<protein>
    <submittedName>
        <fullName evidence="1">Uncharacterized protein</fullName>
    </submittedName>
</protein>
<keyword evidence="2" id="KW-1185">Reference proteome</keyword>
<evidence type="ECO:0000313" key="2">
    <source>
        <dbReference type="Proteomes" id="UP000011116"/>
    </source>
</evidence>
<dbReference type="Gramene" id="HORVU.MOREX.r3.2HG0112890.1">
    <property type="protein sequence ID" value="HORVU.MOREX.r3.2HG0112890.1.CDS1"/>
    <property type="gene ID" value="HORVU.MOREX.r3.2HG0112890"/>
</dbReference>
<accession>A0A8I7B4V7</accession>
<dbReference type="Gramene" id="HORVU.MOREX.r2.2HG0092730.1">
    <property type="protein sequence ID" value="HORVU.MOREX.r2.2HG0092730.1.CDS.1"/>
    <property type="gene ID" value="HORVU.MOREX.r2.2HG0092730"/>
</dbReference>
<evidence type="ECO:0000313" key="1">
    <source>
        <dbReference type="EnsemblPlants" id="HORVU.MOREX.r3.2HG0112890.1.CDS1"/>
    </source>
</evidence>
<dbReference type="Proteomes" id="UP000011116">
    <property type="component" value="Chromosome 2H"/>
</dbReference>
<name>A0A8I7B4V7_HORVV</name>
<sequence length="78" mass="8888">MRGLIRTAVINIHMEIVRTVDISVLQTYEDHHAIAIWLVADKLTSIQTESINIRRSVLVQSCNEINTATWRSNSRIDG</sequence>
<reference evidence="1" key="2">
    <citation type="submission" date="2020-10" db="EMBL/GenBank/DDBJ databases">
        <authorList>
            <person name="Scholz U."/>
            <person name="Mascher M."/>
            <person name="Fiebig A."/>
        </authorList>
    </citation>
    <scope>NUCLEOTIDE SEQUENCE [LARGE SCALE GENOMIC DNA]</scope>
    <source>
        <strain evidence="1">cv. Morex</strain>
    </source>
</reference>
<dbReference type="EnsemblPlants" id="HORVU.MOREX.r3.2HG0112890.1">
    <property type="protein sequence ID" value="HORVU.MOREX.r3.2HG0112890.1.CDS1"/>
    <property type="gene ID" value="HORVU.MOREX.r3.2HG0112890"/>
</dbReference>
<reference evidence="2" key="1">
    <citation type="journal article" date="2012" name="Nature">
        <title>A physical, genetic and functional sequence assembly of the barley genome.</title>
        <authorList>
            <consortium name="The International Barley Genome Sequencing Consortium"/>
            <person name="Mayer K.F."/>
            <person name="Waugh R."/>
            <person name="Brown J.W."/>
            <person name="Schulman A."/>
            <person name="Langridge P."/>
            <person name="Platzer M."/>
            <person name="Fincher G.B."/>
            <person name="Muehlbauer G.J."/>
            <person name="Sato K."/>
            <person name="Close T.J."/>
            <person name="Wise R.P."/>
            <person name="Stein N."/>
        </authorList>
    </citation>
    <scope>NUCLEOTIDE SEQUENCE [LARGE SCALE GENOMIC DNA]</scope>
    <source>
        <strain evidence="2">cv. Morex</strain>
    </source>
</reference>
<proteinExistence type="predicted"/>
<reference evidence="1" key="3">
    <citation type="submission" date="2022-01" db="UniProtKB">
        <authorList>
            <consortium name="EnsemblPlants"/>
        </authorList>
    </citation>
    <scope>IDENTIFICATION</scope>
    <source>
        <strain evidence="1">subsp. vulgare</strain>
    </source>
</reference>
<dbReference type="AlphaFoldDB" id="A0A8I7B4V7"/>
<organism evidence="1 2">
    <name type="scientific">Hordeum vulgare subsp. vulgare</name>
    <name type="common">Domesticated barley</name>
    <dbReference type="NCBI Taxonomy" id="112509"/>
    <lineage>
        <taxon>Eukaryota</taxon>
        <taxon>Viridiplantae</taxon>
        <taxon>Streptophyta</taxon>
        <taxon>Embryophyta</taxon>
        <taxon>Tracheophyta</taxon>
        <taxon>Spermatophyta</taxon>
        <taxon>Magnoliopsida</taxon>
        <taxon>Liliopsida</taxon>
        <taxon>Poales</taxon>
        <taxon>Poaceae</taxon>
        <taxon>BOP clade</taxon>
        <taxon>Pooideae</taxon>
        <taxon>Triticodae</taxon>
        <taxon>Triticeae</taxon>
        <taxon>Hordeinae</taxon>
        <taxon>Hordeum</taxon>
    </lineage>
</organism>